<dbReference type="Proteomes" id="UP000831701">
    <property type="component" value="Chromosome 7"/>
</dbReference>
<protein>
    <submittedName>
        <fullName evidence="1">Uncharacterized protein</fullName>
    </submittedName>
</protein>
<accession>A0ACB8WQD1</accession>
<evidence type="ECO:0000313" key="2">
    <source>
        <dbReference type="Proteomes" id="UP000831701"/>
    </source>
</evidence>
<name>A0ACB8WQD1_9TELE</name>
<proteinExistence type="predicted"/>
<reference evidence="1" key="1">
    <citation type="submission" date="2022-04" db="EMBL/GenBank/DDBJ databases">
        <title>Jade perch genome.</title>
        <authorList>
            <person name="Chao B."/>
        </authorList>
    </citation>
    <scope>NUCLEOTIDE SEQUENCE</scope>
    <source>
        <strain evidence="1">CB-2022</strain>
    </source>
</reference>
<evidence type="ECO:0000313" key="1">
    <source>
        <dbReference type="EMBL" id="KAI3370016.1"/>
    </source>
</evidence>
<gene>
    <name evidence="1" type="ORF">L3Q82_024442</name>
</gene>
<dbReference type="EMBL" id="CM041537">
    <property type="protein sequence ID" value="KAI3370016.1"/>
    <property type="molecule type" value="Genomic_DNA"/>
</dbReference>
<feature type="non-terminal residue" evidence="1">
    <location>
        <position position="1"/>
    </location>
</feature>
<comment type="caution">
    <text evidence="1">The sequence shown here is derived from an EMBL/GenBank/DDBJ whole genome shotgun (WGS) entry which is preliminary data.</text>
</comment>
<organism evidence="1 2">
    <name type="scientific">Scortum barcoo</name>
    <name type="common">barcoo grunter</name>
    <dbReference type="NCBI Taxonomy" id="214431"/>
    <lineage>
        <taxon>Eukaryota</taxon>
        <taxon>Metazoa</taxon>
        <taxon>Chordata</taxon>
        <taxon>Craniata</taxon>
        <taxon>Vertebrata</taxon>
        <taxon>Euteleostomi</taxon>
        <taxon>Actinopterygii</taxon>
        <taxon>Neopterygii</taxon>
        <taxon>Teleostei</taxon>
        <taxon>Neoteleostei</taxon>
        <taxon>Acanthomorphata</taxon>
        <taxon>Eupercaria</taxon>
        <taxon>Centrarchiformes</taxon>
        <taxon>Terapontoidei</taxon>
        <taxon>Terapontidae</taxon>
        <taxon>Scortum</taxon>
    </lineage>
</organism>
<sequence length="629" mass="69503">PPLAQEVVRPASARPQPGPPTMMSSEGLRPAPSGRKPLGKLASRLEEVKNPWRHGSGLELSHNEAARLATDALLEHGEEEYRRVLTEERELNFLSPLELRYITQHAAKAAGSDSNGTAGPERDFGDGDAVSELTSGTYFPMMSDEEPPMLELGWPESPSRFGPSETQIYFQRDKSHNVKDLIRSLINKAKKVIAVVMDVFTDVDLLCDLMEASNKRRVPVYILLDEKNLNYFTEMCSALDIQNSHLSNMRIRSICGDTYCTKSGKKFTGQVLEKFMIIDCEEVIAGSYSFTWLSAQVHSNMVMHFSGRIADSFDREFRCLYADSQIIDCFFNPEEEGMPYYPLYQGMLAPGIGTGLGPVMGLDLLADSRQRDRVSENSSSQSSNSVSSVKAAPGMTSNTVYKVTQGHDKKEPNNNSHLSPERRGGDRAGGQTPTPQRNGGTNHSPAVDRPPPPYGQAIGIEWSKPSPADVIMRSNISGTSSKFQALGLYDHKPSMFHSAGLANNSNLNPKTPTPSPVNDIKVAPKPRTTTKPMLNKFTDLFLPPSSKDAYNFRRSPSPHGTSPWGGPDLSQPEPESQQSPPPPPSPTVLMSRQDEKRMTLGHSKLDLVNQYNKMKSKQVYSRFELKNSN</sequence>
<keyword evidence="2" id="KW-1185">Reference proteome</keyword>